<proteinExistence type="predicted"/>
<reference evidence="2" key="1">
    <citation type="journal article" date="2019" name="Int. J. Syst. Evol. Microbiol.">
        <title>The Global Catalogue of Microorganisms (GCM) 10K type strain sequencing project: providing services to taxonomists for standard genome sequencing and annotation.</title>
        <authorList>
            <consortium name="The Broad Institute Genomics Platform"/>
            <consortium name="The Broad Institute Genome Sequencing Center for Infectious Disease"/>
            <person name="Wu L."/>
            <person name="Ma J."/>
        </authorList>
    </citation>
    <scope>NUCLEOTIDE SEQUENCE [LARGE SCALE GENOMIC DNA]</scope>
    <source>
        <strain evidence="2">JCM 17551</strain>
    </source>
</reference>
<evidence type="ECO:0000313" key="1">
    <source>
        <dbReference type="EMBL" id="GAA3920545.1"/>
    </source>
</evidence>
<dbReference type="InterPro" id="IPR032608">
    <property type="entry name" value="DUF4892"/>
</dbReference>
<dbReference type="Proteomes" id="UP001501565">
    <property type="component" value="Unassembled WGS sequence"/>
</dbReference>
<protein>
    <recommendedName>
        <fullName evidence="3">DUF4892 domain-containing protein</fullName>
    </recommendedName>
</protein>
<organism evidence="1 2">
    <name type="scientific">Litoribacillus peritrichatus</name>
    <dbReference type="NCBI Taxonomy" id="718191"/>
    <lineage>
        <taxon>Bacteria</taxon>
        <taxon>Pseudomonadati</taxon>
        <taxon>Pseudomonadota</taxon>
        <taxon>Gammaproteobacteria</taxon>
        <taxon>Oceanospirillales</taxon>
        <taxon>Oceanospirillaceae</taxon>
        <taxon>Litoribacillus</taxon>
    </lineage>
</organism>
<dbReference type="EMBL" id="BAABBN010000004">
    <property type="protein sequence ID" value="GAA3920545.1"/>
    <property type="molecule type" value="Genomic_DNA"/>
</dbReference>
<evidence type="ECO:0000313" key="2">
    <source>
        <dbReference type="Proteomes" id="UP001501565"/>
    </source>
</evidence>
<accession>A0ABP7MDQ8</accession>
<keyword evidence="2" id="KW-1185">Reference proteome</keyword>
<gene>
    <name evidence="1" type="ORF">GCM10022277_15240</name>
</gene>
<evidence type="ECO:0008006" key="3">
    <source>
        <dbReference type="Google" id="ProtNLM"/>
    </source>
</evidence>
<sequence>MYMHRSRIRCLLNLVFGITCLLSIETRAELQPFPYTSVEKNEIQEVPDYRLVLSNVAKVNGRINVSNSRRLNANLVRSLYRLNDGFELSEVWGFYQQQLQRNNAEVWFQCHGRDCGVSSLWANEIYEDPKLSGLEQSQHYGVYHWRSSGRSHIAIIYGIVRANKRIYIQVDQVTAAVDQVAAGPITKKSDLPERNQTPLFVPVSLNASDRLVMTTSARTIIADISQKLLTMRPQRVYLVGHYISNEGIETEMDKSQKLAKQLSEYIMSTVTGLNLDPRGVGPLSSTHPEAKGVTQWVEIFVEN</sequence>
<dbReference type="Pfam" id="PF16234">
    <property type="entry name" value="DUF4892"/>
    <property type="match status" value="1"/>
</dbReference>
<comment type="caution">
    <text evidence="1">The sequence shown here is derived from an EMBL/GenBank/DDBJ whole genome shotgun (WGS) entry which is preliminary data.</text>
</comment>
<name>A0ABP7MDQ8_9GAMM</name>